<evidence type="ECO:0000256" key="2">
    <source>
        <dbReference type="ARBA" id="ARBA00022679"/>
    </source>
</evidence>
<dbReference type="eggNOG" id="COG0566">
    <property type="taxonomic scope" value="Bacteria"/>
</dbReference>
<evidence type="ECO:0000259" key="3">
    <source>
        <dbReference type="Pfam" id="PF00588"/>
    </source>
</evidence>
<dbReference type="Gene3D" id="3.40.1280.10">
    <property type="match status" value="1"/>
</dbReference>
<dbReference type="CDD" id="cd18104">
    <property type="entry name" value="SpoU-like_RNA-MTase"/>
    <property type="match status" value="1"/>
</dbReference>
<reference evidence="4 5" key="1">
    <citation type="journal article" date="2014" name="Genome Announc.">
        <title>Genome Sequence of Youngiibacter fragilis, the Type Strain of the Genus Youngiibacter.</title>
        <authorList>
            <person name="Wawrik C.B."/>
            <person name="Callaghan A.V."/>
            <person name="Stamps B.W."/>
            <person name="Wawrik B."/>
        </authorList>
    </citation>
    <scope>NUCLEOTIDE SEQUENCE [LARGE SCALE GENOMIC DNA]</scope>
    <source>
        <strain evidence="4 5">232.1</strain>
    </source>
</reference>
<dbReference type="InterPro" id="IPR029028">
    <property type="entry name" value="Alpha/beta_knot_MTases"/>
</dbReference>
<dbReference type="GO" id="GO:0003723">
    <property type="term" value="F:RNA binding"/>
    <property type="evidence" value="ECO:0007669"/>
    <property type="project" value="InterPro"/>
</dbReference>
<keyword evidence="2" id="KW-0808">Transferase</keyword>
<evidence type="ECO:0000313" key="4">
    <source>
        <dbReference type="EMBL" id="ETA80360.1"/>
    </source>
</evidence>
<dbReference type="SUPFAM" id="SSF55315">
    <property type="entry name" value="L30e-like"/>
    <property type="match status" value="1"/>
</dbReference>
<organism evidence="4 5">
    <name type="scientific">Youngiibacter fragilis 232.1</name>
    <dbReference type="NCBI Taxonomy" id="994573"/>
    <lineage>
        <taxon>Bacteria</taxon>
        <taxon>Bacillati</taxon>
        <taxon>Bacillota</taxon>
        <taxon>Clostridia</taxon>
        <taxon>Eubacteriales</taxon>
        <taxon>Clostridiaceae</taxon>
        <taxon>Youngiibacter</taxon>
    </lineage>
</organism>
<protein>
    <recommendedName>
        <fullName evidence="3">tRNA/rRNA methyltransferase SpoU type domain-containing protein</fullName>
    </recommendedName>
</protein>
<comment type="caution">
    <text evidence="4">The sequence shown here is derived from an EMBL/GenBank/DDBJ whole genome shotgun (WGS) entry which is preliminary data.</text>
</comment>
<keyword evidence="5" id="KW-1185">Reference proteome</keyword>
<evidence type="ECO:0000256" key="1">
    <source>
        <dbReference type="ARBA" id="ARBA00022603"/>
    </source>
</evidence>
<evidence type="ECO:0000313" key="5">
    <source>
        <dbReference type="Proteomes" id="UP000017747"/>
    </source>
</evidence>
<gene>
    <name evidence="4" type="ORF">T472_0212430</name>
</gene>
<dbReference type="GO" id="GO:0032259">
    <property type="term" value="P:methylation"/>
    <property type="evidence" value="ECO:0007669"/>
    <property type="project" value="UniProtKB-KW"/>
</dbReference>
<dbReference type="Proteomes" id="UP000017747">
    <property type="component" value="Unassembled WGS sequence"/>
</dbReference>
<dbReference type="RefSeq" id="WP_023387585.1">
    <property type="nucleotide sequence ID" value="NZ_AXUN02000183.1"/>
</dbReference>
<dbReference type="Gene3D" id="3.30.1330.30">
    <property type="match status" value="1"/>
</dbReference>
<dbReference type="InterPro" id="IPR029064">
    <property type="entry name" value="Ribosomal_eL30-like_sf"/>
</dbReference>
<dbReference type="GO" id="GO:0006396">
    <property type="term" value="P:RNA processing"/>
    <property type="evidence" value="ECO:0007669"/>
    <property type="project" value="InterPro"/>
</dbReference>
<name>V7I292_9CLOT</name>
<dbReference type="AlphaFoldDB" id="V7I292"/>
<dbReference type="PANTHER" id="PTHR43191:SF2">
    <property type="entry name" value="RRNA METHYLTRANSFERASE 3, MITOCHONDRIAL"/>
    <property type="match status" value="1"/>
</dbReference>
<dbReference type="InterPro" id="IPR001537">
    <property type="entry name" value="SpoU_MeTrfase"/>
</dbReference>
<dbReference type="InterPro" id="IPR051259">
    <property type="entry name" value="rRNA_Methyltransferase"/>
</dbReference>
<proteinExistence type="predicted"/>
<dbReference type="STRING" id="994573.T472_0212430"/>
<dbReference type="SUPFAM" id="SSF75217">
    <property type="entry name" value="alpha/beta knot"/>
    <property type="match status" value="1"/>
</dbReference>
<keyword evidence="1" id="KW-0489">Methyltransferase</keyword>
<dbReference type="PATRIC" id="fig|994573.3.peg.2315"/>
<dbReference type="Pfam" id="PF00588">
    <property type="entry name" value="SpoU_methylase"/>
    <property type="match status" value="1"/>
</dbReference>
<accession>V7I292</accession>
<dbReference type="EMBL" id="AXUN02000183">
    <property type="protein sequence ID" value="ETA80360.1"/>
    <property type="molecule type" value="Genomic_DNA"/>
</dbReference>
<dbReference type="PANTHER" id="PTHR43191">
    <property type="entry name" value="RRNA METHYLTRANSFERASE 3"/>
    <property type="match status" value="1"/>
</dbReference>
<dbReference type="GO" id="GO:0008173">
    <property type="term" value="F:RNA methyltransferase activity"/>
    <property type="evidence" value="ECO:0007669"/>
    <property type="project" value="InterPro"/>
</dbReference>
<dbReference type="InterPro" id="IPR029026">
    <property type="entry name" value="tRNA_m1G_MTases_N"/>
</dbReference>
<feature type="domain" description="tRNA/rRNA methyltransferase SpoU type" evidence="3">
    <location>
        <begin position="150"/>
        <end position="289"/>
    </location>
</feature>
<sequence length="301" mass="33636">MRLGKETGMEFKDLGNLSNEEKSSEILSRYEGRIKAAGRKTPVIDKIQGLNSNTRPNPEKLAVLEGIWAIDLALRYSTGMKYVIVCPERIRTIEAQRLLDSCINVSEECYYVSERVYDVISEKEGGHGLMAVCYLRPKTFDEVYTGRESVVMVLDGLEIPGNVGTILRSCEATAADLVIITNRKTRLNHPKLIRSSMGAVFKVPVVEASYDEAFAWLVKNGYRVILTDTAAEKAYYEADYKGRIAIVMGSEKYGVSEGYYDLRHEGIMIPMLGELDSLNVGVAATIVLYEASLKNKGYMKR</sequence>